<dbReference type="SUPFAM" id="SSF100950">
    <property type="entry name" value="NagB/RpiA/CoA transferase-like"/>
    <property type="match status" value="1"/>
</dbReference>
<dbReference type="InterPro" id="IPR037171">
    <property type="entry name" value="NagB/RpiA_transferase-like"/>
</dbReference>
<accession>F5XE41</accession>
<dbReference type="GO" id="GO:0005524">
    <property type="term" value="F:ATP binding"/>
    <property type="evidence" value="ECO:0007669"/>
    <property type="project" value="UniProtKB-KW"/>
</dbReference>
<keyword evidence="7" id="KW-1185">Reference proteome</keyword>
<sequence length="203" mass="22040">MTPSADAAAIAATKVMLRQVVRQRRAAREPGQREVDDRQRFALLRRLLAAKRPRRLAAHLSAGTEPDSRQVVEWVSGLGVEVLLPVLTDGAGAWLADPAWAAYQGADRLREGRSKILEPTSPVLPADVLASVDLMIVPGLAADRRGNRLGRGGGWYDRARAGRMALETWLLLNDDEVLDEVPVDAWDLPVNGLVTPSEVVATS</sequence>
<dbReference type="InterPro" id="IPR002698">
    <property type="entry name" value="FTHF_cligase"/>
</dbReference>
<evidence type="ECO:0000256" key="2">
    <source>
        <dbReference type="ARBA" id="ARBA00022741"/>
    </source>
</evidence>
<dbReference type="Gene3D" id="3.40.50.10420">
    <property type="entry name" value="NagB/RpiA/CoA transferase-like"/>
    <property type="match status" value="1"/>
</dbReference>
<keyword evidence="3 4" id="KW-0067">ATP-binding</keyword>
<evidence type="ECO:0000313" key="7">
    <source>
        <dbReference type="Proteomes" id="UP000007947"/>
    </source>
</evidence>
<feature type="binding site" evidence="4">
    <location>
        <begin position="14"/>
        <end position="18"/>
    </location>
    <ligand>
        <name>ATP</name>
        <dbReference type="ChEBI" id="CHEBI:30616"/>
    </ligand>
</feature>
<keyword evidence="5" id="KW-0460">Magnesium</keyword>
<dbReference type="NCBIfam" id="TIGR02727">
    <property type="entry name" value="MTHFS_bact"/>
    <property type="match status" value="1"/>
</dbReference>
<dbReference type="Pfam" id="PF01812">
    <property type="entry name" value="5-FTHF_cyc-lig"/>
    <property type="match status" value="1"/>
</dbReference>
<dbReference type="EC" id="6.3.3.2" evidence="5"/>
<evidence type="ECO:0000256" key="3">
    <source>
        <dbReference type="ARBA" id="ARBA00022840"/>
    </source>
</evidence>
<dbReference type="InterPro" id="IPR024185">
    <property type="entry name" value="FTHF_cligase-like_sf"/>
</dbReference>
<dbReference type="PIRSF" id="PIRSF006806">
    <property type="entry name" value="FTHF_cligase"/>
    <property type="match status" value="1"/>
</dbReference>
<evidence type="ECO:0000256" key="4">
    <source>
        <dbReference type="PIRSR" id="PIRSR006806-1"/>
    </source>
</evidence>
<name>F5XE41_MICPN</name>
<comment type="similarity">
    <text evidence="1 5">Belongs to the 5-formyltetrahydrofolate cyclo-ligase family.</text>
</comment>
<dbReference type="PANTHER" id="PTHR23407:SF1">
    <property type="entry name" value="5-FORMYLTETRAHYDROFOLATE CYCLO-LIGASE"/>
    <property type="match status" value="1"/>
</dbReference>
<dbReference type="HOGENOM" id="CLU_066245_1_0_11"/>
<keyword evidence="2 4" id="KW-0547">Nucleotide-binding</keyword>
<dbReference type="GO" id="GO:0046872">
    <property type="term" value="F:metal ion binding"/>
    <property type="evidence" value="ECO:0007669"/>
    <property type="project" value="UniProtKB-KW"/>
</dbReference>
<proteinExistence type="inferred from homology"/>
<comment type="catalytic activity">
    <reaction evidence="5">
        <text>(6S)-5-formyl-5,6,7,8-tetrahydrofolate + ATP = (6R)-5,10-methenyltetrahydrofolate + ADP + phosphate</text>
        <dbReference type="Rhea" id="RHEA:10488"/>
        <dbReference type="ChEBI" id="CHEBI:30616"/>
        <dbReference type="ChEBI" id="CHEBI:43474"/>
        <dbReference type="ChEBI" id="CHEBI:57455"/>
        <dbReference type="ChEBI" id="CHEBI:57457"/>
        <dbReference type="ChEBI" id="CHEBI:456216"/>
        <dbReference type="EC" id="6.3.3.2"/>
    </reaction>
</comment>
<evidence type="ECO:0000313" key="6">
    <source>
        <dbReference type="EMBL" id="BAK37589.1"/>
    </source>
</evidence>
<dbReference type="RefSeq" id="WP_013865422.1">
    <property type="nucleotide sequence ID" value="NC_015635.1"/>
</dbReference>
<gene>
    <name evidence="6" type="ordered locus">MLP_45750</name>
</gene>
<keyword evidence="6" id="KW-0436">Ligase</keyword>
<dbReference type="Proteomes" id="UP000007947">
    <property type="component" value="Chromosome"/>
</dbReference>
<evidence type="ECO:0000256" key="1">
    <source>
        <dbReference type="ARBA" id="ARBA00010638"/>
    </source>
</evidence>
<evidence type="ECO:0000256" key="5">
    <source>
        <dbReference type="RuleBase" id="RU361279"/>
    </source>
</evidence>
<dbReference type="STRING" id="1032480.MLP_45750"/>
<dbReference type="GO" id="GO:0035999">
    <property type="term" value="P:tetrahydrofolate interconversion"/>
    <property type="evidence" value="ECO:0007669"/>
    <property type="project" value="TreeGrafter"/>
</dbReference>
<dbReference type="eggNOG" id="COG0212">
    <property type="taxonomic scope" value="Bacteria"/>
</dbReference>
<dbReference type="PANTHER" id="PTHR23407">
    <property type="entry name" value="ATPASE INHIBITOR/5-FORMYLTETRAHYDROFOLATE CYCLO-LIGASE"/>
    <property type="match status" value="1"/>
</dbReference>
<dbReference type="GO" id="GO:0030272">
    <property type="term" value="F:5-formyltetrahydrofolate cyclo-ligase activity"/>
    <property type="evidence" value="ECO:0007669"/>
    <property type="project" value="UniProtKB-EC"/>
</dbReference>
<dbReference type="AlphaFoldDB" id="F5XE41"/>
<dbReference type="KEGG" id="mph:MLP_45750"/>
<organism evidence="6 7">
    <name type="scientific">Microlunatus phosphovorus (strain ATCC 700054 / DSM 10555 / JCM 9379 / NBRC 101784 / NCIMB 13414 / VKM Ac-1990 / NM-1)</name>
    <dbReference type="NCBI Taxonomy" id="1032480"/>
    <lineage>
        <taxon>Bacteria</taxon>
        <taxon>Bacillati</taxon>
        <taxon>Actinomycetota</taxon>
        <taxon>Actinomycetes</taxon>
        <taxon>Propionibacteriales</taxon>
        <taxon>Propionibacteriaceae</taxon>
        <taxon>Microlunatus</taxon>
    </lineage>
</organism>
<reference evidence="6 7" key="1">
    <citation type="submission" date="2011-05" db="EMBL/GenBank/DDBJ databases">
        <title>Whole genome sequence of Microlunatus phosphovorus NM-1.</title>
        <authorList>
            <person name="Hosoyama A."/>
            <person name="Sasaki K."/>
            <person name="Harada T."/>
            <person name="Igarashi R."/>
            <person name="Kawakoshi A."/>
            <person name="Sasagawa M."/>
            <person name="Fukada J."/>
            <person name="Nakamura S."/>
            <person name="Katano Y."/>
            <person name="Hanada S."/>
            <person name="Kamagata Y."/>
            <person name="Nakamura N."/>
            <person name="Yamazaki S."/>
            <person name="Fujita N."/>
        </authorList>
    </citation>
    <scope>NUCLEOTIDE SEQUENCE [LARGE SCALE GENOMIC DNA]</scope>
    <source>
        <strain evidence="7">ATCC 700054 / DSM 10555 / JCM 9379 / NBRC 101784 / NCIMB 13414 / VKM Ac-1990 / NM-1</strain>
    </source>
</reference>
<dbReference type="EMBL" id="AP012204">
    <property type="protein sequence ID" value="BAK37589.1"/>
    <property type="molecule type" value="Genomic_DNA"/>
</dbReference>
<feature type="binding site" evidence="4">
    <location>
        <begin position="148"/>
        <end position="156"/>
    </location>
    <ligand>
        <name>ATP</name>
        <dbReference type="ChEBI" id="CHEBI:30616"/>
    </ligand>
</feature>
<keyword evidence="5" id="KW-0479">Metal-binding</keyword>
<dbReference type="GO" id="GO:0009396">
    <property type="term" value="P:folic acid-containing compound biosynthetic process"/>
    <property type="evidence" value="ECO:0007669"/>
    <property type="project" value="TreeGrafter"/>
</dbReference>
<comment type="cofactor">
    <cofactor evidence="5">
        <name>Mg(2+)</name>
        <dbReference type="ChEBI" id="CHEBI:18420"/>
    </cofactor>
</comment>
<feature type="binding site" evidence="4">
    <location>
        <position position="65"/>
    </location>
    <ligand>
        <name>substrate</name>
    </ligand>
</feature>
<protein>
    <recommendedName>
        <fullName evidence="5">5-formyltetrahydrofolate cyclo-ligase</fullName>
        <ecNumber evidence="5">6.3.3.2</ecNumber>
    </recommendedName>
</protein>
<feature type="binding site" evidence="4">
    <location>
        <position position="60"/>
    </location>
    <ligand>
        <name>substrate</name>
    </ligand>
</feature>